<feature type="compositionally biased region" description="Low complexity" evidence="4">
    <location>
        <begin position="580"/>
        <end position="603"/>
    </location>
</feature>
<dbReference type="GO" id="GO:0005771">
    <property type="term" value="C:multivesicular body"/>
    <property type="evidence" value="ECO:0007669"/>
    <property type="project" value="TreeGrafter"/>
</dbReference>
<dbReference type="EMBL" id="LN723314">
    <property type="protein sequence ID" value="CEP10186.1"/>
    <property type="molecule type" value="Genomic_DNA"/>
</dbReference>
<dbReference type="Gene3D" id="6.10.250.1710">
    <property type="match status" value="1"/>
</dbReference>
<dbReference type="Pfam" id="PF03357">
    <property type="entry name" value="Snf7"/>
    <property type="match status" value="1"/>
</dbReference>
<sequence>MDRLFGSGKKIPKPTLNDAISNTDVRVDAVEVKIKKLDAELTRYKDQLKKMREGPTKKTVQQKAIRVLKQRKLYEVQRDNLQQQSFNMEQAQMTTENLRNVMATMDAMQTANKEMKKQYKNVNLDKIDQLQDEMEDLIEQANEVQETLGRSYNLPDDIDEADLEAELDALGDDLEFEEEETPSYLQEDELELPQTAEIDPKVFNDSELSKGFHLLTESAHTVKVNTPSVPPNTAHLYPRLAGSDWTCYISEPRIVLGRSGLANPGQKRTRKDQIVHVNFEGSNLVSRRHCEIRFSARRERWELYVYGRNGVKIDHIEKKPREKPTVLKTSSLIEINDTIFVFILPDNFIRPRYPSQRVDEATDFEITTLNDHNNLGIDYELETAIISLFDNHSHLDTKDILTALKKSSNKQIEKEALLHLLVLSPRFHLTPNSIAISSKDSDQAKWALMPATSNTVENEHVAAIENSRREIARDSNSTNTNEGNKSTELPPALLPSMSLSRLFNGDIDDGDWSVFMPNAPLDQPVDSLDDPPSPAAVEEEAELDKPPSLDHSSSLEAPSLEEPSSLEWENVETNETNDTSNSLQSSSLGNNGSKDTTGKTTSSAHIPPTLFKGLSIESMYSLWTGSASSLLVFEDELTVKSNPNKRLKLTNSDGSSGLATMTGHSNVDPTKETNISQTDIYKEIHTKIIIV</sequence>
<dbReference type="SUPFAM" id="SSF49879">
    <property type="entry name" value="SMAD/FHA domain"/>
    <property type="match status" value="1"/>
</dbReference>
<proteinExistence type="inferred from homology"/>
<dbReference type="InterPro" id="IPR008984">
    <property type="entry name" value="SMAD_FHA_dom_sf"/>
</dbReference>
<evidence type="ECO:0000259" key="5">
    <source>
        <dbReference type="PROSITE" id="PS50006"/>
    </source>
</evidence>
<protein>
    <recommendedName>
        <fullName evidence="5">FHA domain-containing protein</fullName>
    </recommendedName>
</protein>
<dbReference type="OrthoDB" id="5954824at2759"/>
<dbReference type="Proteomes" id="UP000054107">
    <property type="component" value="Unassembled WGS sequence"/>
</dbReference>
<dbReference type="CDD" id="cd22701">
    <property type="entry name" value="FHA_FKH1-like"/>
    <property type="match status" value="1"/>
</dbReference>
<evidence type="ECO:0000313" key="7">
    <source>
        <dbReference type="Proteomes" id="UP000054107"/>
    </source>
</evidence>
<dbReference type="GO" id="GO:0006900">
    <property type="term" value="P:vesicle budding from membrane"/>
    <property type="evidence" value="ECO:0007669"/>
    <property type="project" value="TreeGrafter"/>
</dbReference>
<keyword evidence="2 3" id="KW-0175">Coiled coil</keyword>
<dbReference type="Gene3D" id="2.60.200.20">
    <property type="match status" value="1"/>
</dbReference>
<feature type="region of interest" description="Disordered" evidence="4">
    <location>
        <begin position="468"/>
        <end position="493"/>
    </location>
</feature>
<organism evidence="6 7">
    <name type="scientific">Parasitella parasitica</name>
    <dbReference type="NCBI Taxonomy" id="35722"/>
    <lineage>
        <taxon>Eukaryota</taxon>
        <taxon>Fungi</taxon>
        <taxon>Fungi incertae sedis</taxon>
        <taxon>Mucoromycota</taxon>
        <taxon>Mucoromycotina</taxon>
        <taxon>Mucoromycetes</taxon>
        <taxon>Mucorales</taxon>
        <taxon>Mucorineae</taxon>
        <taxon>Mucoraceae</taxon>
        <taxon>Parasitella</taxon>
    </lineage>
</organism>
<dbReference type="PROSITE" id="PS50006">
    <property type="entry name" value="FHA_DOMAIN"/>
    <property type="match status" value="1"/>
</dbReference>
<accession>A0A0B7MVS9</accession>
<feature type="domain" description="FHA" evidence="5">
    <location>
        <begin position="254"/>
        <end position="318"/>
    </location>
</feature>
<comment type="similarity">
    <text evidence="1">Belongs to the SNF7 family.</text>
</comment>
<dbReference type="AlphaFoldDB" id="A0A0B7MVS9"/>
<dbReference type="PANTHER" id="PTHR22761:SF12">
    <property type="entry name" value="CHARGED MULTIVESICULAR BODY PROTEIN 5"/>
    <property type="match status" value="1"/>
</dbReference>
<keyword evidence="7" id="KW-1185">Reference proteome</keyword>
<dbReference type="InterPro" id="IPR005024">
    <property type="entry name" value="Snf7_fam"/>
</dbReference>
<dbReference type="PANTHER" id="PTHR22761">
    <property type="entry name" value="CHARGED MULTIVESICULAR BODY PROTEIN"/>
    <property type="match status" value="1"/>
</dbReference>
<feature type="compositionally biased region" description="Polar residues" evidence="4">
    <location>
        <begin position="649"/>
        <end position="671"/>
    </location>
</feature>
<name>A0A0B7MVS9_9FUNG</name>
<evidence type="ECO:0000256" key="3">
    <source>
        <dbReference type="SAM" id="Coils"/>
    </source>
</evidence>
<evidence type="ECO:0000256" key="4">
    <source>
        <dbReference type="SAM" id="MobiDB-lite"/>
    </source>
</evidence>
<feature type="compositionally biased region" description="Polar residues" evidence="4">
    <location>
        <begin position="474"/>
        <end position="487"/>
    </location>
</feature>
<reference evidence="6 7" key="1">
    <citation type="submission" date="2014-09" db="EMBL/GenBank/DDBJ databases">
        <authorList>
            <person name="Ellenberger Sabrina"/>
        </authorList>
    </citation>
    <scope>NUCLEOTIDE SEQUENCE [LARGE SCALE GENOMIC DNA]</scope>
    <source>
        <strain evidence="6 7">CBS 412.66</strain>
    </source>
</reference>
<feature type="region of interest" description="Disordered" evidence="4">
    <location>
        <begin position="514"/>
        <end position="607"/>
    </location>
</feature>
<dbReference type="InterPro" id="IPR000253">
    <property type="entry name" value="FHA_dom"/>
</dbReference>
<feature type="region of interest" description="Disordered" evidence="4">
    <location>
        <begin position="648"/>
        <end position="671"/>
    </location>
</feature>
<feature type="compositionally biased region" description="Low complexity" evidence="4">
    <location>
        <begin position="552"/>
        <end position="567"/>
    </location>
</feature>
<evidence type="ECO:0000256" key="2">
    <source>
        <dbReference type="ARBA" id="ARBA00023054"/>
    </source>
</evidence>
<evidence type="ECO:0000313" key="6">
    <source>
        <dbReference type="EMBL" id="CEP10186.1"/>
    </source>
</evidence>
<dbReference type="STRING" id="35722.A0A0B7MVS9"/>
<feature type="coiled-coil region" evidence="3">
    <location>
        <begin position="98"/>
        <end position="180"/>
    </location>
</feature>
<gene>
    <name evidence="6" type="primary">PARPA_03823.1 scaffold 9853</name>
</gene>
<dbReference type="Pfam" id="PF00498">
    <property type="entry name" value="FHA"/>
    <property type="match status" value="1"/>
</dbReference>
<dbReference type="GO" id="GO:0032511">
    <property type="term" value="P:late endosome to vacuole transport via multivesicular body sorting pathway"/>
    <property type="evidence" value="ECO:0007669"/>
    <property type="project" value="TreeGrafter"/>
</dbReference>
<feature type="coiled-coil region" evidence="3">
    <location>
        <begin position="27"/>
        <end position="54"/>
    </location>
</feature>
<evidence type="ECO:0000256" key="1">
    <source>
        <dbReference type="ARBA" id="ARBA00006190"/>
    </source>
</evidence>